<dbReference type="RefSeq" id="WP_095491237.1">
    <property type="nucleotide sequence ID" value="NZ_NPKJ01000015.1"/>
</dbReference>
<dbReference type="EMBL" id="NPKJ01000015">
    <property type="protein sequence ID" value="PAQ11714.1"/>
    <property type="molecule type" value="Genomic_DNA"/>
</dbReference>
<keyword evidence="1" id="KW-0812">Transmembrane</keyword>
<dbReference type="Proteomes" id="UP000216442">
    <property type="component" value="Unassembled WGS sequence"/>
</dbReference>
<evidence type="ECO:0000256" key="1">
    <source>
        <dbReference type="SAM" id="Phobius"/>
    </source>
</evidence>
<gene>
    <name evidence="2" type="ORF">CIT26_03355</name>
</gene>
<dbReference type="AlphaFoldDB" id="A0A271LUH5"/>
<accession>A0A271LUH5</accession>
<proteinExistence type="predicted"/>
<feature type="transmembrane region" description="Helical" evidence="1">
    <location>
        <begin position="75"/>
        <end position="91"/>
    </location>
</feature>
<evidence type="ECO:0000313" key="2">
    <source>
        <dbReference type="EMBL" id="PAQ11714.1"/>
    </source>
</evidence>
<keyword evidence="1" id="KW-1133">Transmembrane helix</keyword>
<keyword evidence="1" id="KW-0472">Membrane</keyword>
<sequence>MKFDWLNGMTTLVPGGIVIFVSKWTELLSDTGLTHPQWKVQATNLGVALSTFLILIIAFFLTISGGRYLMRIAKTSIGIFFLALVLCFVFRELARVSPSQANADIYKLMWYFAYVAMLVSFAPAIGTIGTALKYATLPPKQ</sequence>
<name>A0A271LUH5_9HYPH</name>
<protein>
    <submittedName>
        <fullName evidence="2">Uncharacterized protein</fullName>
    </submittedName>
</protein>
<feature type="transmembrane region" description="Helical" evidence="1">
    <location>
        <begin position="5"/>
        <end position="25"/>
    </location>
</feature>
<reference evidence="2 3" key="1">
    <citation type="submission" date="2017-08" db="EMBL/GenBank/DDBJ databases">
        <title>Mesorhizobium wenxinae sp. nov., a novel rhizobial species isolated from root nodules of chickpea (Cicer arietinum L.).</title>
        <authorList>
            <person name="Zhang J."/>
        </authorList>
    </citation>
    <scope>NUCLEOTIDE SEQUENCE [LARGE SCALE GENOMIC DNA]</scope>
    <source>
        <strain evidence="2 3">SDW018</strain>
    </source>
</reference>
<comment type="caution">
    <text evidence="2">The sequence shown here is derived from an EMBL/GenBank/DDBJ whole genome shotgun (WGS) entry which is preliminary data.</text>
</comment>
<evidence type="ECO:0000313" key="3">
    <source>
        <dbReference type="Proteomes" id="UP000216442"/>
    </source>
</evidence>
<organism evidence="2 3">
    <name type="scientific">Mesorhizobium temperatum</name>
    <dbReference type="NCBI Taxonomy" id="241416"/>
    <lineage>
        <taxon>Bacteria</taxon>
        <taxon>Pseudomonadati</taxon>
        <taxon>Pseudomonadota</taxon>
        <taxon>Alphaproteobacteria</taxon>
        <taxon>Hyphomicrobiales</taxon>
        <taxon>Phyllobacteriaceae</taxon>
        <taxon>Mesorhizobium</taxon>
    </lineage>
</organism>
<feature type="transmembrane region" description="Helical" evidence="1">
    <location>
        <begin position="111"/>
        <end position="132"/>
    </location>
</feature>
<keyword evidence="3" id="KW-1185">Reference proteome</keyword>
<feature type="transmembrane region" description="Helical" evidence="1">
    <location>
        <begin position="45"/>
        <end position="63"/>
    </location>
</feature>